<keyword evidence="2" id="KW-1185">Reference proteome</keyword>
<dbReference type="EMBL" id="BLXT01006630">
    <property type="protein sequence ID" value="GFO32576.1"/>
    <property type="molecule type" value="Genomic_DNA"/>
</dbReference>
<proteinExistence type="predicted"/>
<name>A0AAV4CB92_9GAST</name>
<evidence type="ECO:0000313" key="1">
    <source>
        <dbReference type="EMBL" id="GFO32576.1"/>
    </source>
</evidence>
<protein>
    <submittedName>
        <fullName evidence="1">Uncharacterized protein</fullName>
    </submittedName>
</protein>
<evidence type="ECO:0000313" key="2">
    <source>
        <dbReference type="Proteomes" id="UP000735302"/>
    </source>
</evidence>
<reference evidence="1 2" key="1">
    <citation type="journal article" date="2021" name="Elife">
        <title>Chloroplast acquisition without the gene transfer in kleptoplastic sea slugs, Plakobranchus ocellatus.</title>
        <authorList>
            <person name="Maeda T."/>
            <person name="Takahashi S."/>
            <person name="Yoshida T."/>
            <person name="Shimamura S."/>
            <person name="Takaki Y."/>
            <person name="Nagai Y."/>
            <person name="Toyoda A."/>
            <person name="Suzuki Y."/>
            <person name="Arimoto A."/>
            <person name="Ishii H."/>
            <person name="Satoh N."/>
            <person name="Nishiyama T."/>
            <person name="Hasebe M."/>
            <person name="Maruyama T."/>
            <person name="Minagawa J."/>
            <person name="Obokata J."/>
            <person name="Shigenobu S."/>
        </authorList>
    </citation>
    <scope>NUCLEOTIDE SEQUENCE [LARGE SCALE GENOMIC DNA]</scope>
</reference>
<accession>A0AAV4CB92</accession>
<gene>
    <name evidence="1" type="ORF">PoB_005908100</name>
</gene>
<dbReference type="Proteomes" id="UP000735302">
    <property type="component" value="Unassembled WGS sequence"/>
</dbReference>
<dbReference type="AlphaFoldDB" id="A0AAV4CB92"/>
<organism evidence="1 2">
    <name type="scientific">Plakobranchus ocellatus</name>
    <dbReference type="NCBI Taxonomy" id="259542"/>
    <lineage>
        <taxon>Eukaryota</taxon>
        <taxon>Metazoa</taxon>
        <taxon>Spiralia</taxon>
        <taxon>Lophotrochozoa</taxon>
        <taxon>Mollusca</taxon>
        <taxon>Gastropoda</taxon>
        <taxon>Heterobranchia</taxon>
        <taxon>Euthyneura</taxon>
        <taxon>Panpulmonata</taxon>
        <taxon>Sacoglossa</taxon>
        <taxon>Placobranchoidea</taxon>
        <taxon>Plakobranchidae</taxon>
        <taxon>Plakobranchus</taxon>
    </lineage>
</organism>
<comment type="caution">
    <text evidence="1">The sequence shown here is derived from an EMBL/GenBank/DDBJ whole genome shotgun (WGS) entry which is preliminary data.</text>
</comment>
<sequence>MKAVIHATVRLANAHGTLPVRYEIFVASNGSRTSMEVSKKQELVQIESTTQAKSETAKAMRLMFEGSENPSRTNTVILKLLQIMATTLHSCEIDKNTNDIIPNCLSFKNPVADV</sequence>